<sequence length="326" mass="37164">MNKYTLFLISLILLSCSKNEQSTPIPPHFNDGLEEGINYGIAANYPNDKGIEDNEFVLEYDGFENGQVNIYTEEDRYKNNVNLTAEAAFESNFGALHTWNQGEYGPTCRYPIPEEAHVEGRKAYFVRMYLNYDQSFHPGEEMEAVGVKGFGIYNESGPSGANTPCDGTNWYCASCQFVGWGPSQKPEANDGYLWFGHLYSYNPAPNSANADVGTIKISNPGAGDKPYRFSIYADPYQYIKFDQWYCYEVGLYLNTPGKNDGEIRFWIDGILQSRATHMRFRDIEDLLPEYVQLNLHRTTPNFPQTMKRYADNIVIATRYIGPMIKN</sequence>
<dbReference type="RefSeq" id="WP_212216345.1">
    <property type="nucleotide sequence ID" value="NZ_JAGUCO010000008.1"/>
</dbReference>
<organism evidence="1 2">
    <name type="scientific">Carboxylicivirga linearis</name>
    <dbReference type="NCBI Taxonomy" id="1628157"/>
    <lineage>
        <taxon>Bacteria</taxon>
        <taxon>Pseudomonadati</taxon>
        <taxon>Bacteroidota</taxon>
        <taxon>Bacteroidia</taxon>
        <taxon>Marinilabiliales</taxon>
        <taxon>Marinilabiliaceae</taxon>
        <taxon>Carboxylicivirga</taxon>
    </lineage>
</organism>
<comment type="caution">
    <text evidence="1">The sequence shown here is derived from an EMBL/GenBank/DDBJ whole genome shotgun (WGS) entry which is preliminary data.</text>
</comment>
<evidence type="ECO:0000313" key="2">
    <source>
        <dbReference type="Proteomes" id="UP000708576"/>
    </source>
</evidence>
<name>A0ABS5JW30_9BACT</name>
<protein>
    <submittedName>
        <fullName evidence="1">Uncharacterized protein</fullName>
    </submittedName>
</protein>
<evidence type="ECO:0000313" key="1">
    <source>
        <dbReference type="EMBL" id="MBS2099102.1"/>
    </source>
</evidence>
<dbReference type="Proteomes" id="UP000708576">
    <property type="component" value="Unassembled WGS sequence"/>
</dbReference>
<dbReference type="Gene3D" id="2.60.120.200">
    <property type="match status" value="1"/>
</dbReference>
<accession>A0ABS5JW30</accession>
<dbReference type="EMBL" id="JAGUCO010000008">
    <property type="protein sequence ID" value="MBS2099102.1"/>
    <property type="molecule type" value="Genomic_DNA"/>
</dbReference>
<dbReference type="PROSITE" id="PS51257">
    <property type="entry name" value="PROKAR_LIPOPROTEIN"/>
    <property type="match status" value="1"/>
</dbReference>
<proteinExistence type="predicted"/>
<reference evidence="1 2" key="1">
    <citation type="journal article" date="2015" name="Int. J. Syst. Evol. Microbiol.">
        <title>Carboxylicivirga linearis sp. nov., isolated from a sea cucumber culture pond.</title>
        <authorList>
            <person name="Wang F.Q."/>
            <person name="Zhou Y.X."/>
            <person name="Lin X.Z."/>
            <person name="Chen G.J."/>
            <person name="Du Z.J."/>
        </authorList>
    </citation>
    <scope>NUCLEOTIDE SEQUENCE [LARGE SCALE GENOMIC DNA]</scope>
    <source>
        <strain evidence="1 2">FB218</strain>
    </source>
</reference>
<gene>
    <name evidence="1" type="ORF">KEM10_12490</name>
</gene>
<keyword evidence="2" id="KW-1185">Reference proteome</keyword>